<name>A0A9P5TME1_GYMJU</name>
<dbReference type="PANTHER" id="PTHR37994:SF1">
    <property type="entry name" value="ER TRANSPORTER 6TM N-TERMINAL DOMAIN-CONTAINING PROTEIN"/>
    <property type="match status" value="1"/>
</dbReference>
<keyword evidence="2" id="KW-1133">Transmembrane helix</keyword>
<evidence type="ECO:0000256" key="2">
    <source>
        <dbReference type="SAM" id="Phobius"/>
    </source>
</evidence>
<evidence type="ECO:0000259" key="4">
    <source>
        <dbReference type="Pfam" id="PF10337"/>
    </source>
</evidence>
<dbReference type="Pfam" id="PF10334">
    <property type="entry name" value="BRE4"/>
    <property type="match status" value="1"/>
</dbReference>
<feature type="transmembrane region" description="Helical" evidence="2">
    <location>
        <begin position="169"/>
        <end position="189"/>
    </location>
</feature>
<dbReference type="Pfam" id="PF10337">
    <property type="entry name" value="ArAE_2_N"/>
    <property type="match status" value="1"/>
</dbReference>
<sequence>MEEKPGTSASQGRTSTDSVDETRRLAPQSDDIGVEDSSDAALGGRIQSGGLHPSNSPDKRVHIAGPEPHSYPPSSSSTSSLSPIRRRISELISKIKTYFLTNYAWIPQNFTWSKLKPVIRCAVSGWVSIVLFVILKVQIVMGSASFLILIAAFLSAPADPFIAAFEREFLFLFMCSLIWAWSCLGIFFANLSRKEHVPHLTIAQVIDGRYVEAGPSVIIAIWLFFGSAFLLWLRASRGPGPFLFPTIIACLAMDICLTTAALFPFPFYLIGRSVLVPLSIHSGVALLASIFVFPSTLSALFTARLSSSLTPVLSTFADHLKLLGTPLTSANYSPLLEVVRKDTRACETVLVALAASGRLLKNDLIYARFGPKDFLPFQGKLKRLAGRIDGLGVYFFLINPERERFPGTSISTPGPPLPALRGRHFLELLRECPSKTHSTPRSHLQLHDDFHSSRHHHHRHPHRGEGLGHIVHHRLLHSSLLSLARARAKKAERAVGTFESQRYLNLESTRLWDPNEDDWNEKIQLLLKTSCTPLLEACSTGVNAVRDWLSSVRKARPTKLREELQKREERVKRIRDVRDQLANALETFRVYERHAVLEPYRPSFEEGNYNPPDTSYSFKEDYVMPPHRCLFNCFLYQYNLMQITSIILEMLDEILLLEDARPHCQFWTPMERMKRKKWAAWSFSEPIDATDEDYDPDANPRCATTDPRFPSKITGPAFPVEEDLGLPQRRDPEHLPPRNVLESVAGIAYLALISLGTGNVLFAIKGGLLSVALALPGLLKSSAQFAYENRFLWAIFMGQMGIARFQGDTTFALSARITSTFFGAAIGLVMWYISCGSGAGNPFGLAAVCAVCFPFFFYARLYWPIPLLRNFVFFVTISLVIGYSYQDARLHLPGNPGFGWPVAWKRFLAVTCGVTAAFIASFFPPATTIRRYQRQVLATSSLEMGNVYCAVLSFANTKYEPEIQEIISTLMAVRNKLTRVLAMRANIAYEFSFQGRWPADRYQKIVDLQMGISYGLSHLMSVLEHMEPAWSRAFLRRTRFIDPDFQGDVLGVVSMITFALRTGTPLPQITPCPLVDRFTLKFHGLNVIHKESEEDYGLPRTLSIDTLKDEQYLMFCVGIAMAFSFISRLDRLMVAVKEVVGEQYHIHGVGVFGSQMPHRYSGSIGLSSAYGPRSAGGVSMGSRTNTVHFDPPTQV</sequence>
<dbReference type="InterPro" id="IPR018820">
    <property type="entry name" value="BRE4-related_DUF2421"/>
</dbReference>
<feature type="transmembrane region" description="Helical" evidence="2">
    <location>
        <begin position="867"/>
        <end position="886"/>
    </location>
</feature>
<feature type="compositionally biased region" description="Low complexity" evidence="1">
    <location>
        <begin position="72"/>
        <end position="81"/>
    </location>
</feature>
<dbReference type="InterPro" id="IPR018823">
    <property type="entry name" value="ArAE_2_N"/>
</dbReference>
<evidence type="ECO:0000313" key="5">
    <source>
        <dbReference type="EMBL" id="KAF8896796.1"/>
    </source>
</evidence>
<reference evidence="5" key="1">
    <citation type="submission" date="2020-11" db="EMBL/GenBank/DDBJ databases">
        <authorList>
            <consortium name="DOE Joint Genome Institute"/>
            <person name="Ahrendt S."/>
            <person name="Riley R."/>
            <person name="Andreopoulos W."/>
            <person name="LaButti K."/>
            <person name="Pangilinan J."/>
            <person name="Ruiz-duenas F.J."/>
            <person name="Barrasa J.M."/>
            <person name="Sanchez-Garcia M."/>
            <person name="Camarero S."/>
            <person name="Miyauchi S."/>
            <person name="Serrano A."/>
            <person name="Linde D."/>
            <person name="Babiker R."/>
            <person name="Drula E."/>
            <person name="Ayuso-Fernandez I."/>
            <person name="Pacheco R."/>
            <person name="Padilla G."/>
            <person name="Ferreira P."/>
            <person name="Barriuso J."/>
            <person name="Kellner H."/>
            <person name="Castanera R."/>
            <person name="Alfaro M."/>
            <person name="Ramirez L."/>
            <person name="Pisabarro A.G."/>
            <person name="Kuo A."/>
            <person name="Tritt A."/>
            <person name="Lipzen A."/>
            <person name="He G."/>
            <person name="Yan M."/>
            <person name="Ng V."/>
            <person name="Cullen D."/>
            <person name="Martin F."/>
            <person name="Rosso M.-N."/>
            <person name="Henrissat B."/>
            <person name="Hibbett D."/>
            <person name="Martinez A.T."/>
            <person name="Grigoriev I.V."/>
        </authorList>
    </citation>
    <scope>NUCLEOTIDE SEQUENCE</scope>
    <source>
        <strain evidence="5">AH 44721</strain>
    </source>
</reference>
<dbReference type="EMBL" id="JADNYJ010000059">
    <property type="protein sequence ID" value="KAF8896796.1"/>
    <property type="molecule type" value="Genomic_DNA"/>
</dbReference>
<comment type="caution">
    <text evidence="5">The sequence shown here is derived from an EMBL/GenBank/DDBJ whole genome shotgun (WGS) entry which is preliminary data.</text>
</comment>
<feature type="transmembrane region" description="Helical" evidence="2">
    <location>
        <begin position="907"/>
        <end position="926"/>
    </location>
</feature>
<accession>A0A9P5TME1</accession>
<feature type="transmembrane region" description="Helical" evidence="2">
    <location>
        <begin position="118"/>
        <end position="135"/>
    </location>
</feature>
<feature type="transmembrane region" description="Helical" evidence="2">
    <location>
        <begin position="242"/>
        <end position="268"/>
    </location>
</feature>
<feature type="transmembrane region" description="Helical" evidence="2">
    <location>
        <begin position="843"/>
        <end position="861"/>
    </location>
</feature>
<feature type="transmembrane region" description="Helical" evidence="2">
    <location>
        <begin position="217"/>
        <end position="235"/>
    </location>
</feature>
<feature type="transmembrane region" description="Helical" evidence="2">
    <location>
        <begin position="280"/>
        <end position="301"/>
    </location>
</feature>
<feature type="transmembrane region" description="Helical" evidence="2">
    <location>
        <begin position="813"/>
        <end position="831"/>
    </location>
</feature>
<protein>
    <recommendedName>
        <fullName evidence="7">DUF2421 domain-containing protein</fullName>
    </recommendedName>
</protein>
<gene>
    <name evidence="5" type="ORF">CPB84DRAFT_1682022</name>
</gene>
<feature type="compositionally biased region" description="Polar residues" evidence="1">
    <location>
        <begin position="7"/>
        <end position="17"/>
    </location>
</feature>
<feature type="transmembrane region" description="Helical" evidence="2">
    <location>
        <begin position="762"/>
        <end position="779"/>
    </location>
</feature>
<organism evidence="5 6">
    <name type="scientific">Gymnopilus junonius</name>
    <name type="common">Spectacular rustgill mushroom</name>
    <name type="synonym">Gymnopilus spectabilis subsp. junonius</name>
    <dbReference type="NCBI Taxonomy" id="109634"/>
    <lineage>
        <taxon>Eukaryota</taxon>
        <taxon>Fungi</taxon>
        <taxon>Dikarya</taxon>
        <taxon>Basidiomycota</taxon>
        <taxon>Agaricomycotina</taxon>
        <taxon>Agaricomycetes</taxon>
        <taxon>Agaricomycetidae</taxon>
        <taxon>Agaricales</taxon>
        <taxon>Agaricineae</taxon>
        <taxon>Hymenogastraceae</taxon>
        <taxon>Gymnopilus</taxon>
    </lineage>
</organism>
<feature type="domain" description="Putative ER transporter 6TM N-terminal" evidence="4">
    <location>
        <begin position="104"/>
        <end position="597"/>
    </location>
</feature>
<evidence type="ECO:0008006" key="7">
    <source>
        <dbReference type="Google" id="ProtNLM"/>
    </source>
</evidence>
<dbReference type="OrthoDB" id="2274698at2759"/>
<keyword evidence="6" id="KW-1185">Reference proteome</keyword>
<keyword evidence="2" id="KW-0812">Transmembrane</keyword>
<evidence type="ECO:0000259" key="3">
    <source>
        <dbReference type="Pfam" id="PF10334"/>
    </source>
</evidence>
<dbReference type="AlphaFoldDB" id="A0A9P5TME1"/>
<feature type="region of interest" description="Disordered" evidence="1">
    <location>
        <begin position="1"/>
        <end position="81"/>
    </location>
</feature>
<dbReference type="Proteomes" id="UP000724874">
    <property type="component" value="Unassembled WGS sequence"/>
</dbReference>
<dbReference type="PANTHER" id="PTHR37994">
    <property type="entry name" value="ARAE_2_N DOMAIN-CONTAINING PROTEIN-RELATED"/>
    <property type="match status" value="1"/>
</dbReference>
<proteinExistence type="predicted"/>
<evidence type="ECO:0000256" key="1">
    <source>
        <dbReference type="SAM" id="MobiDB-lite"/>
    </source>
</evidence>
<feature type="domain" description="DUF2421" evidence="3">
    <location>
        <begin position="924"/>
        <end position="1144"/>
    </location>
</feature>
<keyword evidence="2" id="KW-0472">Membrane</keyword>
<evidence type="ECO:0000313" key="6">
    <source>
        <dbReference type="Proteomes" id="UP000724874"/>
    </source>
</evidence>